<feature type="binding site" evidence="6">
    <location>
        <position position="248"/>
    </location>
    <ligand>
        <name>S-adenosyl-L-methionine</name>
        <dbReference type="ChEBI" id="CHEBI:59789"/>
    </ligand>
</feature>
<keyword evidence="5" id="KW-0411">Iron-sulfur</keyword>
<sequence length="416" mass="43718">MGAEGDGIGRLPDGKAVYVPLSLPGEQVLARPVRPVGDGWLAVAETVEQPDEARVAPPCRHFGRCGGCVLQHWQDSAYRAWKAGLLSYALRQAGFAVPETLEFHPGLPGERRRIDFAVRRAGGRIILGLHAPRATEVIDLTDCLVLHPALMALMAPLRPLLGGLRAVKREASVVINLLDSGPDLLLRSDAPLSLDDRNALTAFARAHNLPRVSCAAPGETPETICLLRPATTTLSGVTVRPPPGAFLQATAEGEAAIVRAVLAGLPGRITAKTRIAELYAGCGTLTFALAQAVRVAAFEGDPDAIGALRQAVNQGGLAGRIEAAQRHLTRQPLSARELGAFTAVVLDPPHAGAAAQIAQVAAAGVPIVIYVSCNPATLGRDARTMHGAGYRLAGAAAIDQFLWSARLESVCVFRRG</sequence>
<dbReference type="PANTHER" id="PTHR11061">
    <property type="entry name" value="RNA M5U METHYLTRANSFERASE"/>
    <property type="match status" value="1"/>
</dbReference>
<dbReference type="PANTHER" id="PTHR11061:SF49">
    <property type="entry name" value="23S RRNA (URACIL(1939)-C(5))-METHYLTRANSFERASE RLMD"/>
    <property type="match status" value="1"/>
</dbReference>
<evidence type="ECO:0000256" key="1">
    <source>
        <dbReference type="ARBA" id="ARBA00022485"/>
    </source>
</evidence>
<dbReference type="InterPro" id="IPR010280">
    <property type="entry name" value="U5_MeTrfase_fam"/>
</dbReference>
<dbReference type="Pfam" id="PF05958">
    <property type="entry name" value="tRNA_U5-meth_tr"/>
    <property type="match status" value="1"/>
</dbReference>
<dbReference type="Gene3D" id="2.40.50.140">
    <property type="entry name" value="Nucleic acid-binding proteins"/>
    <property type="match status" value="1"/>
</dbReference>
<evidence type="ECO:0000313" key="9">
    <source>
        <dbReference type="Proteomes" id="UP000239724"/>
    </source>
</evidence>
<name>A0A2S6N732_RHOGL</name>
<evidence type="ECO:0000256" key="2">
    <source>
        <dbReference type="ARBA" id="ARBA00022603"/>
    </source>
</evidence>
<feature type="binding site" evidence="6">
    <location>
        <position position="299"/>
    </location>
    <ligand>
        <name>S-adenosyl-L-methionine</name>
        <dbReference type="ChEBI" id="CHEBI:59789"/>
    </ligand>
</feature>
<keyword evidence="9" id="KW-1185">Reference proteome</keyword>
<organism evidence="8 9">
    <name type="scientific">Rhodopila globiformis</name>
    <name type="common">Rhodopseudomonas globiformis</name>
    <dbReference type="NCBI Taxonomy" id="1071"/>
    <lineage>
        <taxon>Bacteria</taxon>
        <taxon>Pseudomonadati</taxon>
        <taxon>Pseudomonadota</taxon>
        <taxon>Alphaproteobacteria</taxon>
        <taxon>Acetobacterales</taxon>
        <taxon>Acetobacteraceae</taxon>
        <taxon>Rhodopila</taxon>
    </lineage>
</organism>
<feature type="domain" description="TRAM" evidence="7">
    <location>
        <begin position="1"/>
        <end position="48"/>
    </location>
</feature>
<feature type="binding site" evidence="6">
    <location>
        <position position="279"/>
    </location>
    <ligand>
        <name>S-adenosyl-L-methionine</name>
        <dbReference type="ChEBI" id="CHEBI:59789"/>
    </ligand>
</feature>
<dbReference type="PROSITE" id="PS50926">
    <property type="entry name" value="TRAM"/>
    <property type="match status" value="1"/>
</dbReference>
<evidence type="ECO:0000256" key="3">
    <source>
        <dbReference type="ARBA" id="ARBA00022679"/>
    </source>
</evidence>
<dbReference type="OrthoDB" id="9804590at2"/>
<evidence type="ECO:0000313" key="8">
    <source>
        <dbReference type="EMBL" id="PPQ30421.1"/>
    </source>
</evidence>
<evidence type="ECO:0000259" key="7">
    <source>
        <dbReference type="PROSITE" id="PS50926"/>
    </source>
</evidence>
<proteinExistence type="inferred from homology"/>
<dbReference type="InterPro" id="IPR002792">
    <property type="entry name" value="TRAM_dom"/>
</dbReference>
<feature type="binding site" evidence="6">
    <location>
        <position position="347"/>
    </location>
    <ligand>
        <name>S-adenosyl-L-methionine</name>
        <dbReference type="ChEBI" id="CHEBI:59789"/>
    </ligand>
</feature>
<reference evidence="8 9" key="1">
    <citation type="journal article" date="2018" name="Arch. Microbiol.">
        <title>New insights into the metabolic potential of the phototrophic purple bacterium Rhodopila globiformis DSM 161(T) from its draft genome sequence and evidence for a vanadium-dependent nitrogenase.</title>
        <authorList>
            <person name="Imhoff J.F."/>
            <person name="Rahn T."/>
            <person name="Kunzel S."/>
            <person name="Neulinger S.C."/>
        </authorList>
    </citation>
    <scope>NUCLEOTIDE SEQUENCE [LARGE SCALE GENOMIC DNA]</scope>
    <source>
        <strain evidence="8 9">DSM 161</strain>
    </source>
</reference>
<dbReference type="InterPro" id="IPR012340">
    <property type="entry name" value="NA-bd_OB-fold"/>
</dbReference>
<dbReference type="EMBL" id="NHRY01000212">
    <property type="protein sequence ID" value="PPQ30421.1"/>
    <property type="molecule type" value="Genomic_DNA"/>
</dbReference>
<dbReference type="Gene3D" id="2.40.50.1070">
    <property type="match status" value="1"/>
</dbReference>
<dbReference type="Gene3D" id="3.40.50.150">
    <property type="entry name" value="Vaccinia Virus protein VP39"/>
    <property type="match status" value="1"/>
</dbReference>
<protein>
    <recommendedName>
        <fullName evidence="7">TRAM domain-containing protein</fullName>
    </recommendedName>
</protein>
<dbReference type="GO" id="GO:0070475">
    <property type="term" value="P:rRNA base methylation"/>
    <property type="evidence" value="ECO:0007669"/>
    <property type="project" value="TreeGrafter"/>
</dbReference>
<keyword evidence="1" id="KW-0479">Metal-binding</keyword>
<feature type="active site" description="Nucleophile" evidence="6">
    <location>
        <position position="373"/>
    </location>
</feature>
<comment type="similarity">
    <text evidence="6">Belongs to the class I-like SAM-binding methyltransferase superfamily. RNA M5U methyltransferase family.</text>
</comment>
<keyword evidence="4 6" id="KW-0949">S-adenosyl-L-methionine</keyword>
<dbReference type="Proteomes" id="UP000239724">
    <property type="component" value="Unassembled WGS sequence"/>
</dbReference>
<dbReference type="GO" id="GO:0070041">
    <property type="term" value="F:rRNA (uridine-C5-)-methyltransferase activity"/>
    <property type="evidence" value="ECO:0007669"/>
    <property type="project" value="TreeGrafter"/>
</dbReference>
<keyword evidence="3 6" id="KW-0808">Transferase</keyword>
<dbReference type="AlphaFoldDB" id="A0A2S6N732"/>
<accession>A0A2S6N732</accession>
<evidence type="ECO:0000256" key="4">
    <source>
        <dbReference type="ARBA" id="ARBA00022691"/>
    </source>
</evidence>
<dbReference type="SUPFAM" id="SSF53335">
    <property type="entry name" value="S-adenosyl-L-methionine-dependent methyltransferases"/>
    <property type="match status" value="1"/>
</dbReference>
<keyword evidence="1" id="KW-0004">4Fe-4S</keyword>
<comment type="caution">
    <text evidence="8">The sequence shown here is derived from an EMBL/GenBank/DDBJ whole genome shotgun (WGS) entry which is preliminary data.</text>
</comment>
<evidence type="ECO:0000256" key="6">
    <source>
        <dbReference type="PROSITE-ProRule" id="PRU01024"/>
    </source>
</evidence>
<keyword evidence="1" id="KW-0408">Iron</keyword>
<gene>
    <name evidence="8" type="ORF">CCS01_19255</name>
</gene>
<dbReference type="PROSITE" id="PS51687">
    <property type="entry name" value="SAM_MT_RNA_M5U"/>
    <property type="match status" value="1"/>
</dbReference>
<evidence type="ECO:0000256" key="5">
    <source>
        <dbReference type="ARBA" id="ARBA00023014"/>
    </source>
</evidence>
<dbReference type="InterPro" id="IPR029063">
    <property type="entry name" value="SAM-dependent_MTases_sf"/>
</dbReference>
<keyword evidence="2 6" id="KW-0489">Methyltransferase</keyword>
<dbReference type="GO" id="GO:0051539">
    <property type="term" value="F:4 iron, 4 sulfur cluster binding"/>
    <property type="evidence" value="ECO:0007669"/>
    <property type="project" value="UniProtKB-KW"/>
</dbReference>